<protein>
    <recommendedName>
        <fullName evidence="1">AsmA domain-containing protein</fullName>
    </recommendedName>
</protein>
<sequence>MRRFVKIAAWTAGTLVLLVGLAAGAVYVFATSDYVRAQVENHANALYGRETKVGSIAVDWGWVTHIHLVDVQLSNTDWGKADHMLKAERVDIDIRLWPLTRGDFELPRLALQKPDIALERNAEGKSNWSPEESPVAGNVAQAVQPERRSETPLIDQLEIVDGHVSYIDQKRKLDLEGAIQTAQGAVGSNPQAELTLKGKLEGQLLTLHFVGGSALMLRDTKIPYPVDLDVVYGNTKLKAQGTVQDPFEFSGANLKLSLSGQNLADIFPLLGIPGPPTPPYKISGQLTRDGDIWKVADVKLHSGATDLLGDVTIDQSGKPPHLTAHLVSPDLHFADLAPLIGASPDKKPDAKAGLFPDVPLDLARMKEMDMDVTLDARKVTAASFVPVDSFKARIQITNGRVAVKPLTAAFGGGTMTGEMTLDGQANPPKLRTNLQFQKVELATFFKGTPFFDTTKAQLQGRIVLAGSGRSLADVMDTADGDIVVTMDGGWVSGLMVSLAGLQLGDALILYVTGDNTIPIRCALAHVNLNHGAITFDKTLLDTKKSVLRIEGQADLETQAIDVKIEADPKEFDLLDLHAPVLIKGTMSNPKISIDRDIPIPMPEFGGAKDLDCPRLTDELFGGKS</sequence>
<dbReference type="PANTHER" id="PTHR30441:SF4">
    <property type="entry name" value="PROTEIN ASMA"/>
    <property type="match status" value="1"/>
</dbReference>
<proteinExistence type="predicted"/>
<dbReference type="AlphaFoldDB" id="A0A5J6MN37"/>
<evidence type="ECO:0000259" key="1">
    <source>
        <dbReference type="Pfam" id="PF05170"/>
    </source>
</evidence>
<dbReference type="InterPro" id="IPR007844">
    <property type="entry name" value="AsmA"/>
</dbReference>
<accession>A0A5J6MN37</accession>
<dbReference type="Proteomes" id="UP000326202">
    <property type="component" value="Chromosome"/>
</dbReference>
<feature type="domain" description="AsmA" evidence="1">
    <location>
        <begin position="232"/>
        <end position="537"/>
    </location>
</feature>
<name>A0A5J6MN37_9PROT</name>
<gene>
    <name evidence="2" type="ORF">FRZ44_40940</name>
</gene>
<feature type="domain" description="AsmA" evidence="1">
    <location>
        <begin position="1"/>
        <end position="202"/>
    </location>
</feature>
<organism evidence="2 3">
    <name type="scientific">Hypericibacter terrae</name>
    <dbReference type="NCBI Taxonomy" id="2602015"/>
    <lineage>
        <taxon>Bacteria</taxon>
        <taxon>Pseudomonadati</taxon>
        <taxon>Pseudomonadota</taxon>
        <taxon>Alphaproteobacteria</taxon>
        <taxon>Rhodospirillales</taxon>
        <taxon>Dongiaceae</taxon>
        <taxon>Hypericibacter</taxon>
    </lineage>
</organism>
<dbReference type="EMBL" id="CP042906">
    <property type="protein sequence ID" value="QEX18783.1"/>
    <property type="molecule type" value="Genomic_DNA"/>
</dbReference>
<dbReference type="InterPro" id="IPR052894">
    <property type="entry name" value="AsmA-related"/>
</dbReference>
<dbReference type="Pfam" id="PF05170">
    <property type="entry name" value="AsmA"/>
    <property type="match status" value="2"/>
</dbReference>
<evidence type="ECO:0000313" key="3">
    <source>
        <dbReference type="Proteomes" id="UP000326202"/>
    </source>
</evidence>
<dbReference type="GO" id="GO:0005886">
    <property type="term" value="C:plasma membrane"/>
    <property type="evidence" value="ECO:0007669"/>
    <property type="project" value="TreeGrafter"/>
</dbReference>
<dbReference type="KEGG" id="htq:FRZ44_40940"/>
<dbReference type="RefSeq" id="WP_191908212.1">
    <property type="nucleotide sequence ID" value="NZ_CP042906.1"/>
</dbReference>
<keyword evidence="3" id="KW-1185">Reference proteome</keyword>
<evidence type="ECO:0000313" key="2">
    <source>
        <dbReference type="EMBL" id="QEX18783.1"/>
    </source>
</evidence>
<reference evidence="2 3" key="1">
    <citation type="submission" date="2019-08" db="EMBL/GenBank/DDBJ databases">
        <title>Hyperibacter terrae gen. nov., sp. nov. and Hyperibacter viscosus sp. nov., two new members in the family Rhodospirillaceae isolated from the rhizosphere of Hypericum perforatum.</title>
        <authorList>
            <person name="Noviana Z."/>
        </authorList>
    </citation>
    <scope>NUCLEOTIDE SEQUENCE [LARGE SCALE GENOMIC DNA]</scope>
    <source>
        <strain evidence="2 3">R5913</strain>
    </source>
</reference>
<dbReference type="PANTHER" id="PTHR30441">
    <property type="entry name" value="DUF748 DOMAIN-CONTAINING PROTEIN"/>
    <property type="match status" value="1"/>
</dbReference>
<dbReference type="GO" id="GO:0090313">
    <property type="term" value="P:regulation of protein targeting to membrane"/>
    <property type="evidence" value="ECO:0007669"/>
    <property type="project" value="TreeGrafter"/>
</dbReference>